<dbReference type="InterPro" id="IPR011049">
    <property type="entry name" value="Serralysin-like_metalloprot_C"/>
</dbReference>
<dbReference type="PRINTS" id="PR00313">
    <property type="entry name" value="CABNDNGRPT"/>
</dbReference>
<protein>
    <recommendedName>
        <fullName evidence="4">Calcium-binding protein</fullName>
    </recommendedName>
</protein>
<gene>
    <name evidence="2" type="ORF">QWY29_16610</name>
</gene>
<feature type="signal peptide" evidence="1">
    <location>
        <begin position="1"/>
        <end position="27"/>
    </location>
</feature>
<accession>A0ABT8EXX9</accession>
<evidence type="ECO:0000313" key="3">
    <source>
        <dbReference type="Proteomes" id="UP001168537"/>
    </source>
</evidence>
<evidence type="ECO:0000256" key="1">
    <source>
        <dbReference type="SAM" id="SignalP"/>
    </source>
</evidence>
<sequence>MRAVLRPLLIAGGLVVAAISNAPVAVSAVPAGAASAPPCFGLAPTVVAEPGTTEVVGTEGDDVVVVSDVSRVITLGGDDTVCATGARWIDAGDGDDRVRHRSTAGSWVVLGSGSDLFEGSDARDRVYAERFDGEDPYPGEGPDNTDVVRTYGGRDSVTTMAGPQGPDRDRVSLGDGDDTVTAYGLAPGDDRRLRGGAGRDTVVLTAAGAAGSELVVDLEDGRARLDGETVAVADAFEDVVGRAGSADLTVLGTDGPNAISVVGSAAVDARGGRDRITLHGDPRSVRGGPGIDHVEVQGYADLEDLPVRYDLHRRTFTRNGATVPFAVEKLLVRSTGALREDVVVLGTPGRDVVVMRACGGVVRGAGGDDVLRSRAEQCEDTRTVLRGGPGDDRLSGDVDGEVLIGGAGRDRAVGGAGTDRCRAEIERECELE</sequence>
<dbReference type="RefSeq" id="WP_300962169.1">
    <property type="nucleotide sequence ID" value="NZ_JAUHJR010000008.1"/>
</dbReference>
<dbReference type="Gene3D" id="2.150.10.10">
    <property type="entry name" value="Serralysin-like metalloprotease, C-terminal"/>
    <property type="match status" value="1"/>
</dbReference>
<dbReference type="Pfam" id="PF00353">
    <property type="entry name" value="HemolysinCabind"/>
    <property type="match status" value="1"/>
</dbReference>
<dbReference type="InterPro" id="IPR001343">
    <property type="entry name" value="Hemolysn_Ca-bd"/>
</dbReference>
<dbReference type="Proteomes" id="UP001168537">
    <property type="component" value="Unassembled WGS sequence"/>
</dbReference>
<comment type="caution">
    <text evidence="2">The sequence shown here is derived from an EMBL/GenBank/DDBJ whole genome shotgun (WGS) entry which is preliminary data.</text>
</comment>
<keyword evidence="1" id="KW-0732">Signal</keyword>
<dbReference type="SUPFAM" id="SSF51120">
    <property type="entry name" value="beta-Roll"/>
    <property type="match status" value="2"/>
</dbReference>
<keyword evidence="3" id="KW-1185">Reference proteome</keyword>
<evidence type="ECO:0008006" key="4">
    <source>
        <dbReference type="Google" id="ProtNLM"/>
    </source>
</evidence>
<name>A0ABT8EXX9_9ACTN</name>
<reference evidence="2" key="1">
    <citation type="submission" date="2023-06" db="EMBL/GenBank/DDBJ databases">
        <title>Draft genome sequence of Nocardioides sp. SOB72.</title>
        <authorList>
            <person name="Zhang G."/>
        </authorList>
    </citation>
    <scope>NUCLEOTIDE SEQUENCE</scope>
    <source>
        <strain evidence="2">SOB72</strain>
    </source>
</reference>
<dbReference type="Gene3D" id="2.160.20.160">
    <property type="match status" value="1"/>
</dbReference>
<proteinExistence type="predicted"/>
<feature type="chain" id="PRO_5046272921" description="Calcium-binding protein" evidence="1">
    <location>
        <begin position="28"/>
        <end position="432"/>
    </location>
</feature>
<dbReference type="EMBL" id="JAUHJR010000008">
    <property type="protein sequence ID" value="MDN4162992.1"/>
    <property type="molecule type" value="Genomic_DNA"/>
</dbReference>
<evidence type="ECO:0000313" key="2">
    <source>
        <dbReference type="EMBL" id="MDN4162992.1"/>
    </source>
</evidence>
<organism evidence="2 3">
    <name type="scientific">Nocardioides abyssi</name>
    <dbReference type="NCBI Taxonomy" id="3058370"/>
    <lineage>
        <taxon>Bacteria</taxon>
        <taxon>Bacillati</taxon>
        <taxon>Actinomycetota</taxon>
        <taxon>Actinomycetes</taxon>
        <taxon>Propionibacteriales</taxon>
        <taxon>Nocardioidaceae</taxon>
        <taxon>Nocardioides</taxon>
    </lineage>
</organism>